<accession>A0A0R1QZF1</accession>
<keyword evidence="2 4" id="KW-0560">Oxidoreductase</keyword>
<dbReference type="PANTHER" id="PTHR42789">
    <property type="entry name" value="D-ISOMER SPECIFIC 2-HYDROXYACID DEHYDROGENASE FAMILY PROTEIN (AFU_ORTHOLOGUE AFUA_6G10090)"/>
    <property type="match status" value="1"/>
</dbReference>
<protein>
    <submittedName>
        <fullName evidence="7">Lactate dehydrogenase related enzyme</fullName>
    </submittedName>
</protein>
<dbReference type="EMBL" id="AZFC01000002">
    <property type="protein sequence ID" value="KRL50400.1"/>
    <property type="molecule type" value="Genomic_DNA"/>
</dbReference>
<feature type="domain" description="D-isomer specific 2-hydroxyacid dehydrogenase catalytic" evidence="5">
    <location>
        <begin position="43"/>
        <end position="358"/>
    </location>
</feature>
<dbReference type="CDD" id="cd12178">
    <property type="entry name" value="2-Hacid_dh_13"/>
    <property type="match status" value="1"/>
</dbReference>
<evidence type="ECO:0000256" key="3">
    <source>
        <dbReference type="ARBA" id="ARBA00023027"/>
    </source>
</evidence>
<evidence type="ECO:0000313" key="7">
    <source>
        <dbReference type="EMBL" id="KRL50400.1"/>
    </source>
</evidence>
<dbReference type="SUPFAM" id="SSF52283">
    <property type="entry name" value="Formate/glycerate dehydrogenase catalytic domain-like"/>
    <property type="match status" value="1"/>
</dbReference>
<evidence type="ECO:0000256" key="4">
    <source>
        <dbReference type="RuleBase" id="RU003719"/>
    </source>
</evidence>
<comment type="caution">
    <text evidence="7">The sequence shown here is derived from an EMBL/GenBank/DDBJ whole genome shotgun (WGS) entry which is preliminary data.</text>
</comment>
<dbReference type="Pfam" id="PF02826">
    <property type="entry name" value="2-Hacid_dh_C"/>
    <property type="match status" value="1"/>
</dbReference>
<dbReference type="InterPro" id="IPR036291">
    <property type="entry name" value="NAD(P)-bd_dom_sf"/>
</dbReference>
<sequence>MLQILPYLPRKPTAKGEIFSENDYNRGDWYSKSFEGVTFMASVLVTAAIPQAAMDILQQAGLDVESYTGDALITKDELLKRIVGKDYLITPLSTQVDQDVIDADPQLKLIANYGAGFNNIDVAYARKHDIPVTNTPKVSTVSTAEVTTGLIISLAHRIVEGDKLMRTKGFAGWAPLFFLGHELAGKTLGILGMGQIGQAVAKRMAAFDMHIIYTQRHPLDAATEGQLNATFVTLDELLAQSDILTIHAPLTPETHHLIGAPQFKQMKNSACLINAARGPVIDEAALLTALHDHELAGAALDVYEAEPNVDDGFKQLDNVILTPHVGNATVEARDAMAEIVAKNTVRMAQGEEPLHVVN</sequence>
<dbReference type="Proteomes" id="UP000051835">
    <property type="component" value="Unassembled WGS sequence"/>
</dbReference>
<dbReference type="FunFam" id="3.40.50.720:FF:000203">
    <property type="entry name" value="D-3-phosphoglycerate dehydrogenase (SerA)"/>
    <property type="match status" value="1"/>
</dbReference>
<dbReference type="SUPFAM" id="SSF51735">
    <property type="entry name" value="NAD(P)-binding Rossmann-fold domains"/>
    <property type="match status" value="1"/>
</dbReference>
<dbReference type="PROSITE" id="PS00671">
    <property type="entry name" value="D_2_HYDROXYACID_DH_3"/>
    <property type="match status" value="1"/>
</dbReference>
<name>A0A0R1QZF1_9LACO</name>
<evidence type="ECO:0000256" key="1">
    <source>
        <dbReference type="ARBA" id="ARBA00005854"/>
    </source>
</evidence>
<dbReference type="PATRIC" id="fig|1423805.4.peg.2117"/>
<dbReference type="Pfam" id="PF00389">
    <property type="entry name" value="2-Hacid_dh"/>
    <property type="match status" value="1"/>
</dbReference>
<evidence type="ECO:0000313" key="8">
    <source>
        <dbReference type="Proteomes" id="UP000051835"/>
    </source>
</evidence>
<dbReference type="InterPro" id="IPR006139">
    <property type="entry name" value="D-isomer_2_OHA_DH_cat_dom"/>
</dbReference>
<evidence type="ECO:0000256" key="2">
    <source>
        <dbReference type="ARBA" id="ARBA00023002"/>
    </source>
</evidence>
<dbReference type="InterPro" id="IPR050857">
    <property type="entry name" value="D-2-hydroxyacid_DH"/>
</dbReference>
<proteinExistence type="inferred from homology"/>
<dbReference type="PROSITE" id="PS00670">
    <property type="entry name" value="D_2_HYDROXYACID_DH_2"/>
    <property type="match status" value="1"/>
</dbReference>
<dbReference type="PANTHER" id="PTHR42789:SF1">
    <property type="entry name" value="D-ISOMER SPECIFIC 2-HYDROXYACID DEHYDROGENASE FAMILY PROTEIN (AFU_ORTHOLOGUE AFUA_6G10090)"/>
    <property type="match status" value="1"/>
</dbReference>
<gene>
    <name evidence="7" type="ORF">FD37_GL002065</name>
</gene>
<evidence type="ECO:0000259" key="6">
    <source>
        <dbReference type="Pfam" id="PF02826"/>
    </source>
</evidence>
<dbReference type="AlphaFoldDB" id="A0A0R1QZF1"/>
<keyword evidence="3" id="KW-0520">NAD</keyword>
<dbReference type="GO" id="GO:0016616">
    <property type="term" value="F:oxidoreductase activity, acting on the CH-OH group of donors, NAD or NADP as acceptor"/>
    <property type="evidence" value="ECO:0007669"/>
    <property type="project" value="InterPro"/>
</dbReference>
<dbReference type="InterPro" id="IPR029753">
    <property type="entry name" value="D-isomer_DH_CS"/>
</dbReference>
<comment type="similarity">
    <text evidence="1 4">Belongs to the D-isomer specific 2-hydroxyacid dehydrogenase family.</text>
</comment>
<dbReference type="GO" id="GO:0051287">
    <property type="term" value="F:NAD binding"/>
    <property type="evidence" value="ECO:0007669"/>
    <property type="project" value="InterPro"/>
</dbReference>
<organism evidence="7 8">
    <name type="scientific">Levilactobacillus spicheri DSM 15429</name>
    <dbReference type="NCBI Taxonomy" id="1423805"/>
    <lineage>
        <taxon>Bacteria</taxon>
        <taxon>Bacillati</taxon>
        <taxon>Bacillota</taxon>
        <taxon>Bacilli</taxon>
        <taxon>Lactobacillales</taxon>
        <taxon>Lactobacillaceae</taxon>
        <taxon>Levilactobacillus</taxon>
    </lineage>
</organism>
<reference evidence="7 8" key="1">
    <citation type="journal article" date="2015" name="Genome Announc.">
        <title>Expanding the biotechnology potential of lactobacilli through comparative genomics of 213 strains and associated genera.</title>
        <authorList>
            <person name="Sun Z."/>
            <person name="Harris H.M."/>
            <person name="McCann A."/>
            <person name="Guo C."/>
            <person name="Argimon S."/>
            <person name="Zhang W."/>
            <person name="Yang X."/>
            <person name="Jeffery I.B."/>
            <person name="Cooney J.C."/>
            <person name="Kagawa T.F."/>
            <person name="Liu W."/>
            <person name="Song Y."/>
            <person name="Salvetti E."/>
            <person name="Wrobel A."/>
            <person name="Rasinkangas P."/>
            <person name="Parkhill J."/>
            <person name="Rea M.C."/>
            <person name="O'Sullivan O."/>
            <person name="Ritari J."/>
            <person name="Douillard F.P."/>
            <person name="Paul Ross R."/>
            <person name="Yang R."/>
            <person name="Briner A.E."/>
            <person name="Felis G.E."/>
            <person name="de Vos W.M."/>
            <person name="Barrangou R."/>
            <person name="Klaenhammer T.R."/>
            <person name="Caufield P.W."/>
            <person name="Cui Y."/>
            <person name="Zhang H."/>
            <person name="O'Toole P.W."/>
        </authorList>
    </citation>
    <scope>NUCLEOTIDE SEQUENCE [LARGE SCALE GENOMIC DNA]</scope>
    <source>
        <strain evidence="7 8">DSM 15429</strain>
    </source>
</reference>
<evidence type="ECO:0000259" key="5">
    <source>
        <dbReference type="Pfam" id="PF00389"/>
    </source>
</evidence>
<dbReference type="Gene3D" id="3.40.50.720">
    <property type="entry name" value="NAD(P)-binding Rossmann-like Domain"/>
    <property type="match status" value="2"/>
</dbReference>
<feature type="domain" description="D-isomer specific 2-hydroxyacid dehydrogenase NAD-binding" evidence="6">
    <location>
        <begin position="149"/>
        <end position="326"/>
    </location>
</feature>
<dbReference type="InterPro" id="IPR006140">
    <property type="entry name" value="D-isomer_DH_NAD-bd"/>
</dbReference>